<sequence length="127" mass="13873">MDKKLVEGFLVALVVVLALAIALPIVHPVKVTQPTYKVIEGELTPNYSSHGVYLNLQFVNFTKVSQACIKVNGSVYHNSSPVSVLPGNGKVVVCTTFNVELINGKYYTVILNLNDGEILSYSVKYVD</sequence>
<comment type="caution">
    <text evidence="1">The sequence shown here is derived from an EMBL/GenBank/DDBJ whole genome shotgun (WGS) entry which is preliminary data.</text>
</comment>
<name>A0A6A9QLH4_SULME</name>
<dbReference type="EMBL" id="WGGD01000005">
    <property type="protein sequence ID" value="MUN29846.1"/>
    <property type="molecule type" value="Genomic_DNA"/>
</dbReference>
<evidence type="ECO:0000313" key="1">
    <source>
        <dbReference type="EMBL" id="MUN29846.1"/>
    </source>
</evidence>
<accession>A0A6A9QLH4</accession>
<dbReference type="Proteomes" id="UP000470772">
    <property type="component" value="Unassembled WGS sequence"/>
</dbReference>
<dbReference type="RefSeq" id="WP_156017553.1">
    <property type="nucleotide sequence ID" value="NZ_BBBY01000013.1"/>
</dbReference>
<reference evidence="1 2" key="1">
    <citation type="submission" date="2019-10" db="EMBL/GenBank/DDBJ databases">
        <title>Sequencing and Assembly of Multiple Reported Metal-Biooxidizing Members of the Extremely Thermoacidophilic Archaeal Family Sulfolobaceae.</title>
        <authorList>
            <person name="Counts J.A."/>
            <person name="Kelly R.M."/>
        </authorList>
    </citation>
    <scope>NUCLEOTIDE SEQUENCE [LARGE SCALE GENOMIC DNA]</scope>
    <source>
        <strain evidence="1 2">DSM 6482</strain>
    </source>
</reference>
<organism evidence="1 2">
    <name type="scientific">Sulfuracidifex metallicus DSM 6482 = JCM 9184</name>
    <dbReference type="NCBI Taxonomy" id="523847"/>
    <lineage>
        <taxon>Archaea</taxon>
        <taxon>Thermoproteota</taxon>
        <taxon>Thermoprotei</taxon>
        <taxon>Sulfolobales</taxon>
        <taxon>Sulfolobaceae</taxon>
        <taxon>Sulfuracidifex</taxon>
    </lineage>
</organism>
<keyword evidence="2" id="KW-1185">Reference proteome</keyword>
<protein>
    <recommendedName>
        <fullName evidence="3">DUF973 family protein</fullName>
    </recommendedName>
</protein>
<dbReference type="AlphaFoldDB" id="A0A6A9QLH4"/>
<evidence type="ECO:0008006" key="3">
    <source>
        <dbReference type="Google" id="ProtNLM"/>
    </source>
</evidence>
<evidence type="ECO:0000313" key="2">
    <source>
        <dbReference type="Proteomes" id="UP000470772"/>
    </source>
</evidence>
<dbReference type="OrthoDB" id="382966at2157"/>
<proteinExistence type="predicted"/>
<gene>
    <name evidence="1" type="ORF">GC250_10475</name>
</gene>